<dbReference type="EMBL" id="QRXV01000037">
    <property type="protein sequence ID" value="RGU34433.1"/>
    <property type="molecule type" value="Genomic_DNA"/>
</dbReference>
<dbReference type="Proteomes" id="UP000095766">
    <property type="component" value="Unassembled WGS sequence"/>
</dbReference>
<dbReference type="EMBL" id="QSRK01000010">
    <property type="protein sequence ID" value="RGL14510.1"/>
    <property type="molecule type" value="Genomic_DNA"/>
</dbReference>
<keyword evidence="1" id="KW-0175">Coiled coil</keyword>
<evidence type="ECO:0000313" key="3">
    <source>
        <dbReference type="EMBL" id="MDC1793547.1"/>
    </source>
</evidence>
<dbReference type="Proteomes" id="UP000284022">
    <property type="component" value="Unassembled WGS sequence"/>
</dbReference>
<reference evidence="7 8" key="2">
    <citation type="submission" date="2018-08" db="EMBL/GenBank/DDBJ databases">
        <title>A genome reference for cultivated species of the human gut microbiota.</title>
        <authorList>
            <person name="Zou Y."/>
            <person name="Xue W."/>
            <person name="Luo G."/>
        </authorList>
    </citation>
    <scope>NUCLEOTIDE SEQUENCE [LARGE SCALE GENOMIC DNA]</scope>
    <source>
        <strain evidence="5 8">AF17-20</strain>
        <strain evidence="4 7">TF08-13</strain>
    </source>
</reference>
<dbReference type="Proteomes" id="UP001215818">
    <property type="component" value="Unassembled WGS sequence"/>
</dbReference>
<dbReference type="RefSeq" id="WP_008664672.1">
    <property type="nucleotide sequence ID" value="NZ_BQNO01000001.1"/>
</dbReference>
<protein>
    <submittedName>
        <fullName evidence="2">Uncharacterized protein</fullName>
    </submittedName>
</protein>
<evidence type="ECO:0000313" key="6">
    <source>
        <dbReference type="Proteomes" id="UP000095766"/>
    </source>
</evidence>
<evidence type="ECO:0000256" key="1">
    <source>
        <dbReference type="SAM" id="Coils"/>
    </source>
</evidence>
<name>A0A174MYH9_BACUN</name>
<dbReference type="AlphaFoldDB" id="A0A174MYH9"/>
<feature type="coiled-coil region" evidence="1">
    <location>
        <begin position="82"/>
        <end position="109"/>
    </location>
</feature>
<proteinExistence type="predicted"/>
<evidence type="ECO:0000313" key="8">
    <source>
        <dbReference type="Proteomes" id="UP000284022"/>
    </source>
</evidence>
<evidence type="ECO:0000313" key="9">
    <source>
        <dbReference type="Proteomes" id="UP001215818"/>
    </source>
</evidence>
<gene>
    <name evidence="5" type="ORF">DWW83_20900</name>
    <name evidence="4" type="ORF">DXC80_08340</name>
    <name evidence="2" type="ORF">ERS852510_01422</name>
    <name evidence="3" type="ORF">POY73_05270</name>
</gene>
<reference evidence="3 9" key="3">
    <citation type="submission" date="2022-10" db="EMBL/GenBank/DDBJ databases">
        <title>Human gut microbiome strain richness.</title>
        <authorList>
            <person name="Chen-Liaw A."/>
        </authorList>
    </citation>
    <scope>NUCLEOTIDE SEQUENCE [LARGE SCALE GENOMIC DNA]</scope>
    <source>
        <strain evidence="3 9">D53st1_B1_D53t1_180928</strain>
    </source>
</reference>
<evidence type="ECO:0000313" key="5">
    <source>
        <dbReference type="EMBL" id="RGU34433.1"/>
    </source>
</evidence>
<evidence type="ECO:0000313" key="4">
    <source>
        <dbReference type="EMBL" id="RGL14510.1"/>
    </source>
</evidence>
<dbReference type="EMBL" id="JAQNRK010000003">
    <property type="protein sequence ID" value="MDC1793547.1"/>
    <property type="molecule type" value="Genomic_DNA"/>
</dbReference>
<accession>A0A174MYH9</accession>
<sequence>MTEENLTPYIPIGTLFKYLLKDYRRERQRTIHMEAQVRSLLKRNAYLEQEIGKVKQRLLKKVEKSEKQIDYSQEISRLHQAVSCRNNTMEQLRNENARLKNELDTYLLFLGKI</sequence>
<organism evidence="2 6">
    <name type="scientific">Bacteroides uniformis</name>
    <dbReference type="NCBI Taxonomy" id="820"/>
    <lineage>
        <taxon>Bacteria</taxon>
        <taxon>Pseudomonadati</taxon>
        <taxon>Bacteroidota</taxon>
        <taxon>Bacteroidia</taxon>
        <taxon>Bacteroidales</taxon>
        <taxon>Bacteroidaceae</taxon>
        <taxon>Bacteroides</taxon>
    </lineage>
</organism>
<evidence type="ECO:0000313" key="7">
    <source>
        <dbReference type="Proteomes" id="UP000260795"/>
    </source>
</evidence>
<dbReference type="Proteomes" id="UP000260795">
    <property type="component" value="Unassembled WGS sequence"/>
</dbReference>
<dbReference type="EMBL" id="CZAO01000006">
    <property type="protein sequence ID" value="CUP38749.1"/>
    <property type="molecule type" value="Genomic_DNA"/>
</dbReference>
<evidence type="ECO:0000313" key="2">
    <source>
        <dbReference type="EMBL" id="CUP38749.1"/>
    </source>
</evidence>
<reference evidence="2 6" key="1">
    <citation type="submission" date="2015-09" db="EMBL/GenBank/DDBJ databases">
        <authorList>
            <consortium name="Pathogen Informatics"/>
        </authorList>
    </citation>
    <scope>NUCLEOTIDE SEQUENCE [LARGE SCALE GENOMIC DNA]</scope>
    <source>
        <strain evidence="2 6">2789STDY5834898</strain>
    </source>
</reference>